<keyword evidence="1" id="KW-0614">Plasmid</keyword>
<evidence type="ECO:0000313" key="1">
    <source>
        <dbReference type="EMBL" id="BAF56025.1"/>
    </source>
</evidence>
<organism evidence="1">
    <name type="scientific">Corynebacterium glutamicum (strain R)</name>
    <dbReference type="NCBI Taxonomy" id="340322"/>
    <lineage>
        <taxon>Bacteria</taxon>
        <taxon>Bacillati</taxon>
        <taxon>Actinomycetota</taxon>
        <taxon>Actinomycetes</taxon>
        <taxon>Mycobacteriales</taxon>
        <taxon>Corynebacteriaceae</taxon>
        <taxon>Corynebacterium</taxon>
    </lineage>
</organism>
<dbReference type="EMBL" id="AP009045">
    <property type="protein sequence ID" value="BAF56025.1"/>
    <property type="molecule type" value="Genomic_DNA"/>
</dbReference>
<gene>
    <name evidence="1" type="ordered locus">cgR_p0012</name>
</gene>
<dbReference type="Proteomes" id="UP000006698">
    <property type="component" value="Plasmid pCGR1"/>
</dbReference>
<accession>A0AB72VEJ9</accession>
<sequence length="191" mass="21516">MTTQTPTLNTWAHPSTGEVRYYLNNWETLAGFEVHRYNTGNVSSFYINGEKVANGRYGNYGGKIWVSEAGEVHINLSQAFYTSELIDAEKLEKDLREAALKLWKENYAPKQEDAEEAPVEAPEVTAEWEQELRNTISAAKAEAILASPEAIAVLLDDEKRFEPQYKEGYAKAKKILGTRGVLAVWQFQPGK</sequence>
<dbReference type="KEGG" id="cgt:cgR_p0012"/>
<protein>
    <submittedName>
        <fullName evidence="1">Uncharacterized protein</fullName>
    </submittedName>
</protein>
<dbReference type="AlphaFoldDB" id="A0AB72VEJ9"/>
<proteinExistence type="predicted"/>
<reference evidence="1" key="1">
    <citation type="journal article" date="2007" name="Microbiology">
        <title>Comparative analysis of the Corynebacterium glutamicum group and complete genome sequence of strain R.</title>
        <authorList>
            <person name="Yukawa H."/>
            <person name="Omumasaba C.A."/>
            <person name="Nonaka H."/>
            <person name="Kos P."/>
            <person name="Okai N."/>
            <person name="Suzuki N."/>
            <person name="Suda M."/>
            <person name="Tsuge Y."/>
            <person name="Watanabe J."/>
            <person name="Ikeda Y."/>
            <person name="Vertes A.A."/>
            <person name="Inui M."/>
        </authorList>
    </citation>
    <scope>NUCLEOTIDE SEQUENCE</scope>
    <source>
        <strain evidence="1">R</strain>
        <plasmid evidence="1">pCGR1</plasmid>
    </source>
</reference>
<dbReference type="RefSeq" id="WP_011898180.1">
    <property type="nucleotide sequence ID" value="NC_009343.1"/>
</dbReference>
<name>A0AB72VEJ9_CORGB</name>
<geneLocation type="plasmid" evidence="1">
    <name>pCGR1</name>
</geneLocation>